<feature type="region of interest" description="Disordered" evidence="8">
    <location>
        <begin position="178"/>
        <end position="229"/>
    </location>
</feature>
<dbReference type="GO" id="GO:0046872">
    <property type="term" value="F:metal ion binding"/>
    <property type="evidence" value="ECO:0007669"/>
    <property type="project" value="UniProtKB-KW"/>
</dbReference>
<evidence type="ECO:0000256" key="7">
    <source>
        <dbReference type="SAM" id="Coils"/>
    </source>
</evidence>
<keyword evidence="2" id="KW-0645">Protease</keyword>
<dbReference type="GO" id="GO:0004222">
    <property type="term" value="F:metalloendopeptidase activity"/>
    <property type="evidence" value="ECO:0007669"/>
    <property type="project" value="TreeGrafter"/>
</dbReference>
<dbReference type="PANTHER" id="PTHR21666:SF288">
    <property type="entry name" value="CELL DIVISION PROTEIN YTFB"/>
    <property type="match status" value="1"/>
</dbReference>
<evidence type="ECO:0000256" key="2">
    <source>
        <dbReference type="ARBA" id="ARBA00022670"/>
    </source>
</evidence>
<dbReference type="FunFam" id="2.70.70.10:FF:000006">
    <property type="entry name" value="M23 family peptidase"/>
    <property type="match status" value="1"/>
</dbReference>
<evidence type="ECO:0000256" key="4">
    <source>
        <dbReference type="ARBA" id="ARBA00022801"/>
    </source>
</evidence>
<accession>A0A1W6ZZ18</accession>
<dbReference type="PANTHER" id="PTHR21666">
    <property type="entry name" value="PEPTIDASE-RELATED"/>
    <property type="match status" value="1"/>
</dbReference>
<evidence type="ECO:0000256" key="8">
    <source>
        <dbReference type="SAM" id="MobiDB-lite"/>
    </source>
</evidence>
<dbReference type="Gene3D" id="2.70.70.10">
    <property type="entry name" value="Glucose Permease (Domain IIA)"/>
    <property type="match status" value="1"/>
</dbReference>
<feature type="region of interest" description="Disordered" evidence="8">
    <location>
        <begin position="1"/>
        <end position="29"/>
    </location>
</feature>
<organism evidence="11 12">
    <name type="scientific">Pseudorhodoplanes sinuspersici</name>
    <dbReference type="NCBI Taxonomy" id="1235591"/>
    <lineage>
        <taxon>Bacteria</taxon>
        <taxon>Pseudomonadati</taxon>
        <taxon>Pseudomonadota</taxon>
        <taxon>Alphaproteobacteria</taxon>
        <taxon>Hyphomicrobiales</taxon>
        <taxon>Pseudorhodoplanes</taxon>
    </lineage>
</organism>
<dbReference type="STRING" id="1235591.CAK95_25015"/>
<dbReference type="SUPFAM" id="SSF51261">
    <property type="entry name" value="Duplicated hybrid motif"/>
    <property type="match status" value="1"/>
</dbReference>
<evidence type="ECO:0000256" key="9">
    <source>
        <dbReference type="SAM" id="Phobius"/>
    </source>
</evidence>
<keyword evidence="4" id="KW-0378">Hydrolase</keyword>
<evidence type="ECO:0000256" key="5">
    <source>
        <dbReference type="ARBA" id="ARBA00022833"/>
    </source>
</evidence>
<feature type="domain" description="M23ase beta-sheet core" evidence="10">
    <location>
        <begin position="361"/>
        <end position="455"/>
    </location>
</feature>
<dbReference type="AlphaFoldDB" id="A0A1W6ZZ18"/>
<proteinExistence type="predicted"/>
<sequence length="471" mass="52087">MFMSYRSIHQPPRHRHYAQPQDSWASEAPDAHHRPLYQHAPVPPQHARLQQRPPVQAQSPRRKHAGGDYTLAHGRRQVRLGPFAFWVVVGGLIVMAGWSVLTGTYFAFHDDVLKRLIARQAEMQFAYEDRIAELRAQVDRIASRQLLDQEQFEQKLDQAIRKQAVLEQRTETLSALPDMMTTGSIPKPAKGGHQRRSSLRPSPIDNTDFTATAPDREARSFVPWRNSNKPRGGLEAALARVQDSLERLEAKQASALNALEESFEAKAKRIRSALADIGINTGKAAAAPSSGVGGPYVPANLTSDNKSFERQLSRIQVSRLQVDRLTRTLNDIPIRKPVSGEIDMSSGFGMRMDPFLRSPAMHTGLDMRGDTGEPVRVTANGTVTIAGVNGGYGKLVEVEHSNGLATRYAHLSSIDVRLGQTVKIGQIIGKIGSTGRSTGPHLHYETRVDGDPVDPQKYLRAGVRLGLNELR</sequence>
<evidence type="ECO:0000313" key="12">
    <source>
        <dbReference type="Proteomes" id="UP000194137"/>
    </source>
</evidence>
<evidence type="ECO:0000256" key="1">
    <source>
        <dbReference type="ARBA" id="ARBA00001947"/>
    </source>
</evidence>
<dbReference type="InterPro" id="IPR011055">
    <property type="entry name" value="Dup_hybrid_motif"/>
</dbReference>
<keyword evidence="9" id="KW-1133">Transmembrane helix</keyword>
<dbReference type="OrthoDB" id="9805070at2"/>
<reference evidence="11 12" key="1">
    <citation type="submission" date="2017-05" db="EMBL/GenBank/DDBJ databases">
        <title>Full genome sequence of Pseudorhodoplanes sinuspersici.</title>
        <authorList>
            <person name="Dastgheib S.M.M."/>
            <person name="Shavandi M."/>
            <person name="Tirandaz H."/>
        </authorList>
    </citation>
    <scope>NUCLEOTIDE SEQUENCE [LARGE SCALE GENOMIC DNA]</scope>
    <source>
        <strain evidence="11 12">RIPI110</strain>
    </source>
</reference>
<feature type="region of interest" description="Disordered" evidence="8">
    <location>
        <begin position="45"/>
        <end position="68"/>
    </location>
</feature>
<feature type="transmembrane region" description="Helical" evidence="9">
    <location>
        <begin position="83"/>
        <end position="108"/>
    </location>
</feature>
<keyword evidence="9" id="KW-0812">Transmembrane</keyword>
<evidence type="ECO:0000313" key="11">
    <source>
        <dbReference type="EMBL" id="ARQ01995.1"/>
    </source>
</evidence>
<dbReference type="InterPro" id="IPR016047">
    <property type="entry name" value="M23ase_b-sheet_dom"/>
</dbReference>
<dbReference type="Proteomes" id="UP000194137">
    <property type="component" value="Chromosome"/>
</dbReference>
<comment type="cofactor">
    <cofactor evidence="1">
        <name>Zn(2+)</name>
        <dbReference type="ChEBI" id="CHEBI:29105"/>
    </cofactor>
</comment>
<dbReference type="GO" id="GO:0006508">
    <property type="term" value="P:proteolysis"/>
    <property type="evidence" value="ECO:0007669"/>
    <property type="project" value="UniProtKB-KW"/>
</dbReference>
<evidence type="ECO:0000259" key="10">
    <source>
        <dbReference type="Pfam" id="PF01551"/>
    </source>
</evidence>
<dbReference type="KEGG" id="psin:CAK95_25015"/>
<dbReference type="InterPro" id="IPR050570">
    <property type="entry name" value="Cell_wall_metabolism_enzyme"/>
</dbReference>
<dbReference type="CDD" id="cd12797">
    <property type="entry name" value="M23_peptidase"/>
    <property type="match status" value="1"/>
</dbReference>
<evidence type="ECO:0000256" key="6">
    <source>
        <dbReference type="ARBA" id="ARBA00023049"/>
    </source>
</evidence>
<keyword evidence="9" id="KW-0472">Membrane</keyword>
<name>A0A1W6ZZ18_9HYPH</name>
<evidence type="ECO:0000256" key="3">
    <source>
        <dbReference type="ARBA" id="ARBA00022723"/>
    </source>
</evidence>
<dbReference type="Pfam" id="PF01551">
    <property type="entry name" value="Peptidase_M23"/>
    <property type="match status" value="1"/>
</dbReference>
<keyword evidence="7" id="KW-0175">Coiled coil</keyword>
<keyword evidence="6" id="KW-0482">Metalloprotease</keyword>
<protein>
    <recommendedName>
        <fullName evidence="10">M23ase beta-sheet core domain-containing protein</fullName>
    </recommendedName>
</protein>
<keyword evidence="5" id="KW-0862">Zinc</keyword>
<gene>
    <name evidence="11" type="ORF">CAK95_25015</name>
</gene>
<keyword evidence="3" id="KW-0479">Metal-binding</keyword>
<feature type="coiled-coil region" evidence="7">
    <location>
        <begin position="231"/>
        <end position="265"/>
    </location>
</feature>
<keyword evidence="12" id="KW-1185">Reference proteome</keyword>
<dbReference type="EMBL" id="CP021112">
    <property type="protein sequence ID" value="ARQ01995.1"/>
    <property type="molecule type" value="Genomic_DNA"/>
</dbReference>